<evidence type="ECO:0000313" key="1">
    <source>
        <dbReference type="EMBL" id="MCK6263428.1"/>
    </source>
</evidence>
<gene>
    <name evidence="1" type="ORF">KP803_09065</name>
</gene>
<dbReference type="EMBL" id="JAJHVV010000005">
    <property type="protein sequence ID" value="MCK6263428.1"/>
    <property type="molecule type" value="Genomic_DNA"/>
</dbReference>
<name>A0A9X1XKL4_9VIBR</name>
<dbReference type="Proteomes" id="UP001139559">
    <property type="component" value="Unassembled WGS sequence"/>
</dbReference>
<sequence length="113" mass="12997">MRKTDKKIDNQLRATLTEVCDVLLEENNGFQWLTHSVNYSNFPKSLVITCVFDTNEQLGSFLENNNDNPLLMLVENKLNAVNISIKNVADHVRFDTEENCRDEHSGNWAKRLG</sequence>
<proteinExistence type="predicted"/>
<keyword evidence="2" id="KW-1185">Reference proteome</keyword>
<dbReference type="AlphaFoldDB" id="A0A9X1XKL4"/>
<organism evidence="1 2">
    <name type="scientific">Vibrio amylolyticus</name>
    <dbReference type="NCBI Taxonomy" id="2847292"/>
    <lineage>
        <taxon>Bacteria</taxon>
        <taxon>Pseudomonadati</taxon>
        <taxon>Pseudomonadota</taxon>
        <taxon>Gammaproteobacteria</taxon>
        <taxon>Vibrionales</taxon>
        <taxon>Vibrionaceae</taxon>
        <taxon>Vibrio</taxon>
    </lineage>
</organism>
<dbReference type="RefSeq" id="WP_248008516.1">
    <property type="nucleotide sequence ID" value="NZ_JAJHVV010000005.1"/>
</dbReference>
<comment type="caution">
    <text evidence="1">The sequence shown here is derived from an EMBL/GenBank/DDBJ whole genome shotgun (WGS) entry which is preliminary data.</text>
</comment>
<evidence type="ECO:0000313" key="2">
    <source>
        <dbReference type="Proteomes" id="UP001139559"/>
    </source>
</evidence>
<protein>
    <submittedName>
        <fullName evidence="1">Fis family transcriptional regulator</fullName>
    </submittedName>
</protein>
<accession>A0A9X1XKL4</accession>
<reference evidence="1" key="1">
    <citation type="submission" date="2021-11" db="EMBL/GenBank/DDBJ databases">
        <title>Vibrio ZSDE26 sp. nov. and Vibrio ZSDZ34 sp. nov., isolated from coastal seawater in Qingdao.</title>
        <authorList>
            <person name="Zhang P."/>
        </authorList>
    </citation>
    <scope>NUCLEOTIDE SEQUENCE</scope>
    <source>
        <strain evidence="1">ZSDE26</strain>
    </source>
</reference>